<evidence type="ECO:0000313" key="2">
    <source>
        <dbReference type="Proteomes" id="UP001523262"/>
    </source>
</evidence>
<proteinExistence type="predicted"/>
<dbReference type="EMBL" id="JAMQCR010000003">
    <property type="protein sequence ID" value="MCM2536017.1"/>
    <property type="molecule type" value="Genomic_DNA"/>
</dbReference>
<comment type="caution">
    <text evidence="1">The sequence shown here is derived from an EMBL/GenBank/DDBJ whole genome shotgun (WGS) entry which is preliminary data.</text>
</comment>
<accession>A0ABT0WLM4</accession>
<reference evidence="1 2" key="1">
    <citation type="submission" date="2022-06" db="EMBL/GenBank/DDBJ databases">
        <authorList>
            <person name="Jeon C.O."/>
        </authorList>
    </citation>
    <scope>NUCLEOTIDE SEQUENCE [LARGE SCALE GENOMIC DNA]</scope>
    <source>
        <strain evidence="1 2">KCTC 13943</strain>
    </source>
</reference>
<evidence type="ECO:0000313" key="1">
    <source>
        <dbReference type="EMBL" id="MCM2536017.1"/>
    </source>
</evidence>
<name>A0ABT0WLM4_9BACI</name>
<dbReference type="Proteomes" id="UP001523262">
    <property type="component" value="Unassembled WGS sequence"/>
</dbReference>
<protein>
    <submittedName>
        <fullName evidence="1">Uncharacterized protein</fullName>
    </submittedName>
</protein>
<keyword evidence="2" id="KW-1185">Reference proteome</keyword>
<sequence>MTGTISGQTARFVHCRRTGKSCIATYTSVYVLKEKIPFILFENLKFNVFTNFPFLHHLYKEHLVLVALRYIRAPQSLGSNDLLSKLQDPTQIPAPIGTVAYNLNIILKTIDYLNPHVDVYVMGYYNPFPYYPQEQQVVLLPMLDGLNKSIQVSSKVNGDTSVPTEKVIAKHYQIYIPNPVNIYLSLEGYQAVANQFWKAILIKEFLGYIDRD</sequence>
<dbReference type="Gene3D" id="3.40.50.1110">
    <property type="entry name" value="SGNH hydrolase"/>
    <property type="match status" value="1"/>
</dbReference>
<gene>
    <name evidence="1" type="ORF">NDK43_31650</name>
</gene>
<dbReference type="SUPFAM" id="SSF52266">
    <property type="entry name" value="SGNH hydrolase"/>
    <property type="match status" value="1"/>
</dbReference>
<dbReference type="InterPro" id="IPR036514">
    <property type="entry name" value="SGNH_hydro_sf"/>
</dbReference>
<organism evidence="1 2">
    <name type="scientific">Neobacillus pocheonensis</name>
    <dbReference type="NCBI Taxonomy" id="363869"/>
    <lineage>
        <taxon>Bacteria</taxon>
        <taxon>Bacillati</taxon>
        <taxon>Bacillota</taxon>
        <taxon>Bacilli</taxon>
        <taxon>Bacillales</taxon>
        <taxon>Bacillaceae</taxon>
        <taxon>Neobacillus</taxon>
    </lineage>
</organism>